<evidence type="ECO:0000256" key="1">
    <source>
        <dbReference type="ARBA" id="ARBA00001947"/>
    </source>
</evidence>
<keyword evidence="6" id="KW-0482">Metalloprotease</keyword>
<dbReference type="InterPro" id="IPR000718">
    <property type="entry name" value="Peptidase_M13"/>
</dbReference>
<dbReference type="Gene3D" id="3.40.390.10">
    <property type="entry name" value="Collagenase (Catalytic Domain)"/>
    <property type="match status" value="1"/>
</dbReference>
<feature type="region of interest" description="Disordered" evidence="9">
    <location>
        <begin position="1"/>
        <end position="28"/>
    </location>
</feature>
<dbReference type="Gene3D" id="1.10.1380.10">
    <property type="entry name" value="Neutral endopeptidase , domain2"/>
    <property type="match status" value="1"/>
</dbReference>
<dbReference type="GO" id="GO:0016485">
    <property type="term" value="P:protein processing"/>
    <property type="evidence" value="ECO:0007669"/>
    <property type="project" value="TreeGrafter"/>
</dbReference>
<protein>
    <submittedName>
        <fullName evidence="12">Endothelin-converting enzyme 1</fullName>
    </submittedName>
</protein>
<keyword evidence="5" id="KW-0862">Zinc</keyword>
<keyword evidence="8" id="KW-0325">Glycoprotein</keyword>
<keyword evidence="10" id="KW-0472">Membrane</keyword>
<proteinExistence type="predicted"/>
<keyword evidence="7" id="KW-1015">Disulfide bond</keyword>
<evidence type="ECO:0000313" key="12">
    <source>
        <dbReference type="EMBL" id="GFN91704.1"/>
    </source>
</evidence>
<evidence type="ECO:0000259" key="11">
    <source>
        <dbReference type="Pfam" id="PF05649"/>
    </source>
</evidence>
<keyword evidence="13" id="KW-1185">Reference proteome</keyword>
<keyword evidence="4" id="KW-0378">Hydrolase</keyword>
<comment type="caution">
    <text evidence="12">The sequence shown here is derived from an EMBL/GenBank/DDBJ whole genome shotgun (WGS) entry which is preliminary data.</text>
</comment>
<sequence length="375" mass="42063">MSGQGYKRTNFEEDDYTSNGGTPPPVDFTSSVDFRGASTVNGLNVSLPSWRHRTTQEKVLLVLVAALTLVVVILAGVMAVTKAEVKELKVQNQKFCLTPDCVNIASTMLTSMDRTVDPCEDFYTYACGGWMKNNPIPPGHSRWGTFELMWQKNTLVMKNALDKPDSSFKSKAELKAKHYYQSCMDEDKLIEKAGAEPLLDILRGLNWGVNISAWGTAGWKLPGGWNLNKRIENLHLLSIGVFFSVWVAEDAKDSSANILQAPFDLVCQVSLQSFPPYIGSTGRPEISRFICMAARMHRVLSSPVWQELRSLQKLDGRVDTRKTGKRFREVYSFAECLHLKWLAEKVPVSLRLRRDTSEVASRESASIVEVTARYI</sequence>
<dbReference type="Pfam" id="PF05649">
    <property type="entry name" value="Peptidase_M13_N"/>
    <property type="match status" value="1"/>
</dbReference>
<dbReference type="GO" id="GO:0004222">
    <property type="term" value="F:metalloendopeptidase activity"/>
    <property type="evidence" value="ECO:0007669"/>
    <property type="project" value="InterPro"/>
</dbReference>
<reference evidence="12 13" key="1">
    <citation type="journal article" date="2021" name="Elife">
        <title>Chloroplast acquisition without the gene transfer in kleptoplastic sea slugs, Plakobranchus ocellatus.</title>
        <authorList>
            <person name="Maeda T."/>
            <person name="Takahashi S."/>
            <person name="Yoshida T."/>
            <person name="Shimamura S."/>
            <person name="Takaki Y."/>
            <person name="Nagai Y."/>
            <person name="Toyoda A."/>
            <person name="Suzuki Y."/>
            <person name="Arimoto A."/>
            <person name="Ishii H."/>
            <person name="Satoh N."/>
            <person name="Nishiyama T."/>
            <person name="Hasebe M."/>
            <person name="Maruyama T."/>
            <person name="Minagawa J."/>
            <person name="Obokata J."/>
            <person name="Shigenobu S."/>
        </authorList>
    </citation>
    <scope>NUCLEOTIDE SEQUENCE [LARGE SCALE GENOMIC DNA]</scope>
</reference>
<dbReference type="GO" id="GO:0005886">
    <property type="term" value="C:plasma membrane"/>
    <property type="evidence" value="ECO:0007669"/>
    <property type="project" value="TreeGrafter"/>
</dbReference>
<organism evidence="12 13">
    <name type="scientific">Plakobranchus ocellatus</name>
    <dbReference type="NCBI Taxonomy" id="259542"/>
    <lineage>
        <taxon>Eukaryota</taxon>
        <taxon>Metazoa</taxon>
        <taxon>Spiralia</taxon>
        <taxon>Lophotrochozoa</taxon>
        <taxon>Mollusca</taxon>
        <taxon>Gastropoda</taxon>
        <taxon>Heterobranchia</taxon>
        <taxon>Euthyneura</taxon>
        <taxon>Panpulmonata</taxon>
        <taxon>Sacoglossa</taxon>
        <taxon>Placobranchoidea</taxon>
        <taxon>Plakobranchidae</taxon>
        <taxon>Plakobranchus</taxon>
    </lineage>
</organism>
<evidence type="ECO:0000256" key="9">
    <source>
        <dbReference type="SAM" id="MobiDB-lite"/>
    </source>
</evidence>
<keyword evidence="10" id="KW-1133">Transmembrane helix</keyword>
<evidence type="ECO:0000256" key="8">
    <source>
        <dbReference type="ARBA" id="ARBA00023180"/>
    </source>
</evidence>
<evidence type="ECO:0000256" key="4">
    <source>
        <dbReference type="ARBA" id="ARBA00022801"/>
    </source>
</evidence>
<dbReference type="PANTHER" id="PTHR11733:SF167">
    <property type="entry name" value="FI17812P1-RELATED"/>
    <property type="match status" value="1"/>
</dbReference>
<name>A0AAV3ZAW7_9GAST</name>
<feature type="transmembrane region" description="Helical" evidence="10">
    <location>
        <begin position="59"/>
        <end position="80"/>
    </location>
</feature>
<evidence type="ECO:0000256" key="5">
    <source>
        <dbReference type="ARBA" id="ARBA00022833"/>
    </source>
</evidence>
<dbReference type="PROSITE" id="PS51885">
    <property type="entry name" value="NEPRILYSIN"/>
    <property type="match status" value="1"/>
</dbReference>
<evidence type="ECO:0000256" key="3">
    <source>
        <dbReference type="ARBA" id="ARBA00022723"/>
    </source>
</evidence>
<dbReference type="InterPro" id="IPR042089">
    <property type="entry name" value="Peptidase_M13_dom_2"/>
</dbReference>
<accession>A0AAV3ZAW7</accession>
<gene>
    <name evidence="12" type="ORF">PoB_001821000</name>
</gene>
<evidence type="ECO:0000313" key="13">
    <source>
        <dbReference type="Proteomes" id="UP000735302"/>
    </source>
</evidence>
<evidence type="ECO:0000256" key="2">
    <source>
        <dbReference type="ARBA" id="ARBA00022670"/>
    </source>
</evidence>
<dbReference type="InterPro" id="IPR024079">
    <property type="entry name" value="MetalloPept_cat_dom_sf"/>
</dbReference>
<dbReference type="Proteomes" id="UP000735302">
    <property type="component" value="Unassembled WGS sequence"/>
</dbReference>
<evidence type="ECO:0000256" key="7">
    <source>
        <dbReference type="ARBA" id="ARBA00023157"/>
    </source>
</evidence>
<dbReference type="AlphaFoldDB" id="A0AAV3ZAW7"/>
<keyword evidence="10" id="KW-0812">Transmembrane</keyword>
<dbReference type="GO" id="GO:0046872">
    <property type="term" value="F:metal ion binding"/>
    <property type="evidence" value="ECO:0007669"/>
    <property type="project" value="UniProtKB-KW"/>
</dbReference>
<evidence type="ECO:0000256" key="10">
    <source>
        <dbReference type="SAM" id="Phobius"/>
    </source>
</evidence>
<feature type="domain" description="Peptidase M13 N-terminal" evidence="11">
    <location>
        <begin position="118"/>
        <end position="260"/>
    </location>
</feature>
<dbReference type="EMBL" id="BLXT01002163">
    <property type="protein sequence ID" value="GFN91704.1"/>
    <property type="molecule type" value="Genomic_DNA"/>
</dbReference>
<keyword evidence="3" id="KW-0479">Metal-binding</keyword>
<dbReference type="FunFam" id="3.40.390.10:FF:000076">
    <property type="entry name" value="membrane metallo-endopeptidase-like 1"/>
    <property type="match status" value="1"/>
</dbReference>
<keyword evidence="2" id="KW-0645">Protease</keyword>
<dbReference type="SUPFAM" id="SSF55486">
    <property type="entry name" value="Metalloproteases ('zincins'), catalytic domain"/>
    <property type="match status" value="1"/>
</dbReference>
<dbReference type="InterPro" id="IPR008753">
    <property type="entry name" value="Peptidase_M13_N"/>
</dbReference>
<dbReference type="PANTHER" id="PTHR11733">
    <property type="entry name" value="ZINC METALLOPROTEASE FAMILY M13 NEPRILYSIN-RELATED"/>
    <property type="match status" value="1"/>
</dbReference>
<evidence type="ECO:0000256" key="6">
    <source>
        <dbReference type="ARBA" id="ARBA00023049"/>
    </source>
</evidence>
<comment type="cofactor">
    <cofactor evidence="1">
        <name>Zn(2+)</name>
        <dbReference type="ChEBI" id="CHEBI:29105"/>
    </cofactor>
</comment>